<feature type="domain" description="N-acetyltransferase" evidence="3">
    <location>
        <begin position="170"/>
        <end position="323"/>
    </location>
</feature>
<dbReference type="CDD" id="cd04301">
    <property type="entry name" value="NAT_SF"/>
    <property type="match status" value="2"/>
</dbReference>
<proteinExistence type="predicted"/>
<evidence type="ECO:0000313" key="4">
    <source>
        <dbReference type="EMBL" id="CAA9582225.1"/>
    </source>
</evidence>
<dbReference type="InterPro" id="IPR050832">
    <property type="entry name" value="Bact_Acetyltransf"/>
</dbReference>
<dbReference type="Gene3D" id="3.40.630.30">
    <property type="match status" value="1"/>
</dbReference>
<protein>
    <recommendedName>
        <fullName evidence="3">N-acetyltransferase domain-containing protein</fullName>
    </recommendedName>
</protein>
<keyword evidence="1" id="KW-0808">Transferase</keyword>
<evidence type="ECO:0000256" key="2">
    <source>
        <dbReference type="ARBA" id="ARBA00023315"/>
    </source>
</evidence>
<sequence length="325" mass="35998">MTDVLAPGFTIRPARLDDLDAVHALVVASDVVEFGESDFSLDRLRDDWAERDLERDILVATAPDGTVAGYAWVGDRRHVRIDVEIYVHPHHFGRGIGTTLVRRAEARAREHVPLAPADARVVVHNWINALNPDACALLEREGFAPVRYFWRMETELGEALPPAPVWPAGITVRPFVVGQDEHAAYATVEEAFADHWGHVPRTYEEWARHRFGASFDPSLWFLAFDGGEPAGAALCSVSEGIGWVDTFGVRRPWRRRGLGAALLRHAFAEFSRRGSRRVALGVDAASPTGATRLYEGAGMKVAQQYATYGKELRPGVELAEADEEK</sequence>
<dbReference type="EMBL" id="CADCWF010000352">
    <property type="protein sequence ID" value="CAA9582225.1"/>
    <property type="molecule type" value="Genomic_DNA"/>
</dbReference>
<dbReference type="Pfam" id="PF00583">
    <property type="entry name" value="Acetyltransf_1"/>
    <property type="match status" value="2"/>
</dbReference>
<dbReference type="GO" id="GO:0016747">
    <property type="term" value="F:acyltransferase activity, transferring groups other than amino-acyl groups"/>
    <property type="evidence" value="ECO:0007669"/>
    <property type="project" value="InterPro"/>
</dbReference>
<organism evidence="4">
    <name type="scientific">uncultured Thermomicrobiales bacterium</name>
    <dbReference type="NCBI Taxonomy" id="1645740"/>
    <lineage>
        <taxon>Bacteria</taxon>
        <taxon>Pseudomonadati</taxon>
        <taxon>Thermomicrobiota</taxon>
        <taxon>Thermomicrobia</taxon>
        <taxon>Thermomicrobiales</taxon>
        <taxon>environmental samples</taxon>
    </lineage>
</organism>
<gene>
    <name evidence="4" type="ORF">AVDCRST_MAG59-4878</name>
</gene>
<dbReference type="PANTHER" id="PTHR43877">
    <property type="entry name" value="AMINOALKYLPHOSPHONATE N-ACETYLTRANSFERASE-RELATED-RELATED"/>
    <property type="match status" value="1"/>
</dbReference>
<accession>A0A6J4VLY9</accession>
<keyword evidence="2" id="KW-0012">Acyltransferase</keyword>
<evidence type="ECO:0000256" key="1">
    <source>
        <dbReference type="ARBA" id="ARBA00022679"/>
    </source>
</evidence>
<dbReference type="AlphaFoldDB" id="A0A6J4VLY9"/>
<dbReference type="PROSITE" id="PS51186">
    <property type="entry name" value="GNAT"/>
    <property type="match status" value="2"/>
</dbReference>
<dbReference type="InterPro" id="IPR016181">
    <property type="entry name" value="Acyl_CoA_acyltransferase"/>
</dbReference>
<feature type="domain" description="N-acetyltransferase" evidence="3">
    <location>
        <begin position="9"/>
        <end position="161"/>
    </location>
</feature>
<dbReference type="InterPro" id="IPR000182">
    <property type="entry name" value="GNAT_dom"/>
</dbReference>
<dbReference type="SUPFAM" id="SSF55729">
    <property type="entry name" value="Acyl-CoA N-acyltransferases (Nat)"/>
    <property type="match status" value="2"/>
</dbReference>
<name>A0A6J4VLY9_9BACT</name>
<reference evidence="4" key="1">
    <citation type="submission" date="2020-02" db="EMBL/GenBank/DDBJ databases">
        <authorList>
            <person name="Meier V. D."/>
        </authorList>
    </citation>
    <scope>NUCLEOTIDE SEQUENCE</scope>
    <source>
        <strain evidence="4">AVDCRST_MAG59</strain>
    </source>
</reference>
<evidence type="ECO:0000259" key="3">
    <source>
        <dbReference type="PROSITE" id="PS51186"/>
    </source>
</evidence>